<keyword evidence="3" id="KW-1133">Transmembrane helix</keyword>
<dbReference type="Pfam" id="PF00106">
    <property type="entry name" value="adh_short"/>
    <property type="match status" value="1"/>
</dbReference>
<feature type="transmembrane region" description="Helical" evidence="3">
    <location>
        <begin position="58"/>
        <end position="76"/>
    </location>
</feature>
<dbReference type="PRINTS" id="PR00081">
    <property type="entry name" value="GDHRDH"/>
</dbReference>
<dbReference type="PRINTS" id="PR00080">
    <property type="entry name" value="SDRFAMILY"/>
</dbReference>
<dbReference type="InterPro" id="IPR002347">
    <property type="entry name" value="SDR_fam"/>
</dbReference>
<dbReference type="InterPro" id="IPR020904">
    <property type="entry name" value="Sc_DH/Rdtase_CS"/>
</dbReference>
<evidence type="ECO:0000313" key="4">
    <source>
        <dbReference type="EMBL" id="KAH9421266.1"/>
    </source>
</evidence>
<name>A0ABQ8JF75_DERPT</name>
<evidence type="ECO:0000256" key="1">
    <source>
        <dbReference type="ARBA" id="ARBA00023002"/>
    </source>
</evidence>
<accession>A0ABQ8JF75</accession>
<feature type="transmembrane region" description="Helical" evidence="3">
    <location>
        <begin position="30"/>
        <end position="52"/>
    </location>
</feature>
<evidence type="ECO:0000256" key="2">
    <source>
        <dbReference type="RuleBase" id="RU000363"/>
    </source>
</evidence>
<dbReference type="PANTHER" id="PTHR43313:SF36">
    <property type="entry name" value="D-BETA-HYDROXYBUTYRATE DEHYDROGENASE, MITOCHONDRIAL"/>
    <property type="match status" value="1"/>
</dbReference>
<dbReference type="SUPFAM" id="SSF51735">
    <property type="entry name" value="NAD(P)-binding Rossmann-fold domains"/>
    <property type="match status" value="1"/>
</dbReference>
<reference evidence="4 5" key="1">
    <citation type="journal article" date="2018" name="J. Allergy Clin. Immunol.">
        <title>High-quality assembly of Dermatophagoides pteronyssinus genome and transcriptome reveals a wide range of novel allergens.</title>
        <authorList>
            <person name="Liu X.Y."/>
            <person name="Yang K.Y."/>
            <person name="Wang M.Q."/>
            <person name="Kwok J.S."/>
            <person name="Zeng X."/>
            <person name="Yang Z."/>
            <person name="Xiao X.J."/>
            <person name="Lau C.P."/>
            <person name="Li Y."/>
            <person name="Huang Z.M."/>
            <person name="Ba J.G."/>
            <person name="Yim A.K."/>
            <person name="Ouyang C.Y."/>
            <person name="Ngai S.M."/>
            <person name="Chan T.F."/>
            <person name="Leung E.L."/>
            <person name="Liu L."/>
            <person name="Liu Z.G."/>
            <person name="Tsui S.K."/>
        </authorList>
    </citation>
    <scope>NUCLEOTIDE SEQUENCE [LARGE SCALE GENOMIC DNA]</scope>
    <source>
        <strain evidence="4">Derp</strain>
    </source>
</reference>
<dbReference type="InterPro" id="IPR036291">
    <property type="entry name" value="NAD(P)-bd_dom_sf"/>
</dbReference>
<evidence type="ECO:0008006" key="6">
    <source>
        <dbReference type="Google" id="ProtNLM"/>
    </source>
</evidence>
<protein>
    <recommendedName>
        <fullName evidence="6">D-beta-hydroxybutyrate dehydrogenase, mitochondrial-like</fullName>
    </recommendedName>
</protein>
<proteinExistence type="inferred from homology"/>
<organism evidence="4 5">
    <name type="scientific">Dermatophagoides pteronyssinus</name>
    <name type="common">European house dust mite</name>
    <dbReference type="NCBI Taxonomy" id="6956"/>
    <lineage>
        <taxon>Eukaryota</taxon>
        <taxon>Metazoa</taxon>
        <taxon>Ecdysozoa</taxon>
        <taxon>Arthropoda</taxon>
        <taxon>Chelicerata</taxon>
        <taxon>Arachnida</taxon>
        <taxon>Acari</taxon>
        <taxon>Acariformes</taxon>
        <taxon>Sarcoptiformes</taxon>
        <taxon>Astigmata</taxon>
        <taxon>Psoroptidia</taxon>
        <taxon>Analgoidea</taxon>
        <taxon>Pyroglyphidae</taxon>
        <taxon>Dermatophagoidinae</taxon>
        <taxon>Dermatophagoides</taxon>
    </lineage>
</organism>
<keyword evidence="3" id="KW-0812">Transmembrane</keyword>
<evidence type="ECO:0000313" key="5">
    <source>
        <dbReference type="Proteomes" id="UP000887458"/>
    </source>
</evidence>
<gene>
    <name evidence="4" type="ORF">DERP_012839</name>
</gene>
<evidence type="ECO:0000256" key="3">
    <source>
        <dbReference type="SAM" id="Phobius"/>
    </source>
</evidence>
<dbReference type="Proteomes" id="UP000887458">
    <property type="component" value="Unassembled WGS sequence"/>
</dbReference>
<dbReference type="PROSITE" id="PS00061">
    <property type="entry name" value="ADH_SHORT"/>
    <property type="match status" value="1"/>
</dbReference>
<dbReference type="Gene3D" id="3.40.50.720">
    <property type="entry name" value="NAD(P)-binding Rossmann-like Domain"/>
    <property type="match status" value="1"/>
</dbReference>
<keyword evidence="3" id="KW-0472">Membrane</keyword>
<sequence length="413" mass="48152">MNLAKQNEKSNQIPSILNQQKQPYLYCRHYIFFALLTLLFLLCQIQIFHGIIQWLQDTLFNLFIIYVAWNVAYFLHDWLEFSTDILPKNRLSDMEKRAILITGCDSGFGLYLAQNLHQQGYYIIAGCLSLQSIGALKLREKNDEKFFVIEMDVTDEQSVNKAKEQVEIYLQSKPKISLWSIVNNAGIMSLCEIEFGNMLTFTKQMDVNGMGVVRVTKTFLPFLRHNHFGRARIVNIASLAGRFTMPGFVAYCMSKAAVIAFNDGLRRELAKWNIEVVSIEPHLYRTNLVNQKRLIAEFEQQWNSSEESIRKDYGRSYHDGFVRTMTQAMESARSEIEQVVRTLERAVTTTEIEYSYTVARYSERIRIFFWQTIAPICVIDFFMRKFLTDRNGQPKLLKEKLLNPRIVNTNKSK</sequence>
<keyword evidence="5" id="KW-1185">Reference proteome</keyword>
<comment type="similarity">
    <text evidence="2">Belongs to the short-chain dehydrogenases/reductases (SDR) family.</text>
</comment>
<reference evidence="4 5" key="2">
    <citation type="journal article" date="2022" name="Mol. Biol. Evol.">
        <title>Comparative Genomics Reveals Insights into the Divergent Evolution of Astigmatic Mites and Household Pest Adaptations.</title>
        <authorList>
            <person name="Xiong Q."/>
            <person name="Wan A.T."/>
            <person name="Liu X."/>
            <person name="Fung C.S."/>
            <person name="Xiao X."/>
            <person name="Malainual N."/>
            <person name="Hou J."/>
            <person name="Wang L."/>
            <person name="Wang M."/>
            <person name="Yang K.Y."/>
            <person name="Cui Y."/>
            <person name="Leung E.L."/>
            <person name="Nong W."/>
            <person name="Shin S.K."/>
            <person name="Au S.W."/>
            <person name="Jeong K.Y."/>
            <person name="Chew F.T."/>
            <person name="Hui J.H."/>
            <person name="Leung T.F."/>
            <person name="Tungtrongchitr A."/>
            <person name="Zhong N."/>
            <person name="Liu Z."/>
            <person name="Tsui S.K."/>
        </authorList>
    </citation>
    <scope>NUCLEOTIDE SEQUENCE [LARGE SCALE GENOMIC DNA]</scope>
    <source>
        <strain evidence="4">Derp</strain>
    </source>
</reference>
<dbReference type="PANTHER" id="PTHR43313">
    <property type="entry name" value="SHORT-CHAIN DEHYDROGENASE/REDUCTASE FAMILY 9C"/>
    <property type="match status" value="1"/>
</dbReference>
<dbReference type="EMBL" id="NJHN03000044">
    <property type="protein sequence ID" value="KAH9421266.1"/>
    <property type="molecule type" value="Genomic_DNA"/>
</dbReference>
<comment type="caution">
    <text evidence="4">The sequence shown here is derived from an EMBL/GenBank/DDBJ whole genome shotgun (WGS) entry which is preliminary data.</text>
</comment>
<keyword evidence="1" id="KW-0560">Oxidoreductase</keyword>